<dbReference type="PANTHER" id="PTHR38687:SF2">
    <property type="entry name" value="CELL DIVISION PROTEIN FTSN"/>
    <property type="match status" value="1"/>
</dbReference>
<dbReference type="InterPro" id="IPR007730">
    <property type="entry name" value="SPOR-like_dom"/>
</dbReference>
<proteinExistence type="predicted"/>
<dbReference type="InterPro" id="IPR052521">
    <property type="entry name" value="Cell_div_SPOR-domain"/>
</dbReference>
<dbReference type="InterPro" id="IPR036680">
    <property type="entry name" value="SPOR-like_sf"/>
</dbReference>
<dbReference type="RefSeq" id="WP_149612356.1">
    <property type="nucleotide sequence ID" value="NZ_VTUX01000007.1"/>
</dbReference>
<evidence type="ECO:0000313" key="3">
    <source>
        <dbReference type="EMBL" id="KAA1189747.1"/>
    </source>
</evidence>
<dbReference type="PANTHER" id="PTHR38687">
    <property type="entry name" value="CELL DIVISION PROTEIN DEDD-RELATED"/>
    <property type="match status" value="1"/>
</dbReference>
<dbReference type="AlphaFoldDB" id="A0A5B0WTD2"/>
<dbReference type="Pfam" id="PF05036">
    <property type="entry name" value="SPOR"/>
    <property type="match status" value="1"/>
</dbReference>
<dbReference type="Proteomes" id="UP000323708">
    <property type="component" value="Unassembled WGS sequence"/>
</dbReference>
<comment type="caution">
    <text evidence="3">The sequence shown here is derived from an EMBL/GenBank/DDBJ whole genome shotgun (WGS) entry which is preliminary data.</text>
</comment>
<feature type="region of interest" description="Disordered" evidence="1">
    <location>
        <begin position="62"/>
        <end position="81"/>
    </location>
</feature>
<keyword evidence="4" id="KW-1185">Reference proteome</keyword>
<gene>
    <name evidence="3" type="ORF">F0M18_15485</name>
</gene>
<evidence type="ECO:0000313" key="4">
    <source>
        <dbReference type="Proteomes" id="UP000323708"/>
    </source>
</evidence>
<dbReference type="Gene3D" id="3.30.70.1070">
    <property type="entry name" value="Sporulation related repeat"/>
    <property type="match status" value="1"/>
</dbReference>
<name>A0A5B0WTD2_9GAMM</name>
<accession>A0A5B0WTD2</accession>
<dbReference type="GO" id="GO:0042834">
    <property type="term" value="F:peptidoglycan binding"/>
    <property type="evidence" value="ECO:0007669"/>
    <property type="project" value="InterPro"/>
</dbReference>
<feature type="region of interest" description="Disordered" evidence="1">
    <location>
        <begin position="1"/>
        <end position="31"/>
    </location>
</feature>
<dbReference type="EMBL" id="VTUX01000007">
    <property type="protein sequence ID" value="KAA1189747.1"/>
    <property type="molecule type" value="Genomic_DNA"/>
</dbReference>
<organism evidence="3 4">
    <name type="scientific">Pseudohalioglobus sediminis</name>
    <dbReference type="NCBI Taxonomy" id="2606449"/>
    <lineage>
        <taxon>Bacteria</taxon>
        <taxon>Pseudomonadati</taxon>
        <taxon>Pseudomonadota</taxon>
        <taxon>Gammaproteobacteria</taxon>
        <taxon>Cellvibrionales</taxon>
        <taxon>Halieaceae</taxon>
        <taxon>Pseudohalioglobus</taxon>
    </lineage>
</organism>
<feature type="compositionally biased region" description="Basic residues" evidence="1">
    <location>
        <begin position="10"/>
        <end position="24"/>
    </location>
</feature>
<evidence type="ECO:0000256" key="1">
    <source>
        <dbReference type="SAM" id="MobiDB-lite"/>
    </source>
</evidence>
<dbReference type="PROSITE" id="PS51724">
    <property type="entry name" value="SPOR"/>
    <property type="match status" value="1"/>
</dbReference>
<feature type="domain" description="SPOR" evidence="2">
    <location>
        <begin position="113"/>
        <end position="192"/>
    </location>
</feature>
<dbReference type="SUPFAM" id="SSF110997">
    <property type="entry name" value="Sporulation related repeat"/>
    <property type="match status" value="1"/>
</dbReference>
<evidence type="ECO:0000259" key="2">
    <source>
        <dbReference type="PROSITE" id="PS51724"/>
    </source>
</evidence>
<sequence>MSRDYAKKSSSSRKKAPARRKPAARGKSANQRISGWRWYSAGLLSGLFLSFLLYLGTLPGGSGTGSPAGSVEQAAEQEQAPPKPRFDFYTVLPEQSIEVEAPAAEPSRNTTSPAPKSYYLLQAGSFRQREDADRRRAELLLLGLEPSIEETNGENGRWFRVYLGPFDSRSKMSRARSLTAAQNIDTLLLKRSG</sequence>
<protein>
    <submittedName>
        <fullName evidence="3">Sporulation protein</fullName>
    </submittedName>
</protein>
<reference evidence="3 4" key="1">
    <citation type="submission" date="2019-09" db="EMBL/GenBank/DDBJ databases">
        <authorList>
            <person name="Chen X.-Y."/>
        </authorList>
    </citation>
    <scope>NUCLEOTIDE SEQUENCE [LARGE SCALE GENOMIC DNA]</scope>
    <source>
        <strain evidence="3 4">NY5</strain>
    </source>
</reference>